<dbReference type="PANTHER" id="PTHR23171">
    <property type="entry name" value="GDOWN1"/>
    <property type="match status" value="1"/>
</dbReference>
<protein>
    <submittedName>
        <fullName evidence="4">Tuftelin 1b isoform X1</fullName>
    </submittedName>
</protein>
<dbReference type="STRING" id="7998.ENSIPUP00000010293"/>
<organism evidence="3 4">
    <name type="scientific">Ictalurus punctatus</name>
    <name type="common">Channel catfish</name>
    <name type="synonym">Silurus punctatus</name>
    <dbReference type="NCBI Taxonomy" id="7998"/>
    <lineage>
        <taxon>Eukaryota</taxon>
        <taxon>Metazoa</taxon>
        <taxon>Chordata</taxon>
        <taxon>Craniata</taxon>
        <taxon>Vertebrata</taxon>
        <taxon>Euteleostomi</taxon>
        <taxon>Actinopterygii</taxon>
        <taxon>Neopterygii</taxon>
        <taxon>Teleostei</taxon>
        <taxon>Ostariophysi</taxon>
        <taxon>Siluriformes</taxon>
        <taxon>Ictaluridae</taxon>
        <taxon>Ictalurus</taxon>
    </lineage>
</organism>
<dbReference type="GeneID" id="108272645"/>
<evidence type="ECO:0000313" key="3">
    <source>
        <dbReference type="Proteomes" id="UP000221080"/>
    </source>
</evidence>
<evidence type="ECO:0000256" key="1">
    <source>
        <dbReference type="SAM" id="Coils"/>
    </source>
</evidence>
<dbReference type="GO" id="GO:0035556">
    <property type="term" value="P:intracellular signal transduction"/>
    <property type="evidence" value="ECO:0007669"/>
    <property type="project" value="TreeGrafter"/>
</dbReference>
<dbReference type="OrthoDB" id="8944635at2759"/>
<dbReference type="AlphaFoldDB" id="A0A2D0S1N9"/>
<proteinExistence type="predicted"/>
<name>A0A2D0S1N9_ICTPU</name>
<dbReference type="KEGG" id="ipu:108272645"/>
<dbReference type="CTD" id="100005886"/>
<accession>A0A2D0S1N9</accession>
<keyword evidence="3" id="KW-1185">Reference proteome</keyword>
<evidence type="ECO:0000256" key="2">
    <source>
        <dbReference type="SAM" id="MobiDB-lite"/>
    </source>
</evidence>
<dbReference type="InterPro" id="IPR051375">
    <property type="entry name" value="Tuftelin_GRINL1A/MYZAP/CCD68"/>
</dbReference>
<dbReference type="Proteomes" id="UP000221080">
    <property type="component" value="Chromosome 12"/>
</dbReference>
<sequence length="387" mass="44800">MEVSESRRAEQEVNRTEKETHVQTISKKYPDVWSEDICKLTVHDYNQNLVTETLKDISNKPAVICGKQWQIRPDSSTLLGEKIEVIKVYLERGKQEKEQQSVAMLTDEVSQIQEVRYCLKTLREQMAARHNNNKSPDNGIRVHMLSSKFPVSNSGVDAPVPESQEQECVRLREMTKRLYAELQEAEKRHQEDRETLQAENRECLRCLEEQNEHLRQARGEAEGQGQRIEELQMILGNLKLENASLHDEIAAGEAELRELRALKDGEDGKRCKQLEKEQAILKEKIHHLDDMLKSQQRKVRHMIEQLQNSRTMLEERDRLIGDLEEKVAFLEAENTEMRYQIECGLGDQTPSCFQSEKEAQIVYSKPLTPISPGNKSLPFIKVIEIKS</sequence>
<gene>
    <name evidence="4" type="primary">tuft1b</name>
</gene>
<dbReference type="RefSeq" id="XP_017336673.1">
    <property type="nucleotide sequence ID" value="XM_017481184.3"/>
</dbReference>
<keyword evidence="1" id="KW-0175">Coiled coil</keyword>
<dbReference type="PANTHER" id="PTHR23171:SF17">
    <property type="entry name" value="TUFTELIN"/>
    <property type="match status" value="1"/>
</dbReference>
<feature type="coiled-coil region" evidence="1">
    <location>
        <begin position="168"/>
        <end position="340"/>
    </location>
</feature>
<reference evidence="4" key="2">
    <citation type="submission" date="2025-08" db="UniProtKB">
        <authorList>
            <consortium name="RefSeq"/>
        </authorList>
    </citation>
    <scope>IDENTIFICATION</scope>
    <source>
        <tissue evidence="4">Blood</tissue>
    </source>
</reference>
<reference evidence="3" key="1">
    <citation type="journal article" date="2016" name="Nat. Commun.">
        <title>The channel catfish genome sequence provides insights into the evolution of scale formation in teleosts.</title>
        <authorList>
            <person name="Liu Z."/>
            <person name="Liu S."/>
            <person name="Yao J."/>
            <person name="Bao L."/>
            <person name="Zhang J."/>
            <person name="Li Y."/>
            <person name="Jiang C."/>
            <person name="Sun L."/>
            <person name="Wang R."/>
            <person name="Zhang Y."/>
            <person name="Zhou T."/>
            <person name="Zeng Q."/>
            <person name="Fu Q."/>
            <person name="Gao S."/>
            <person name="Li N."/>
            <person name="Koren S."/>
            <person name="Jiang Y."/>
            <person name="Zimin A."/>
            <person name="Xu P."/>
            <person name="Phillippy A.M."/>
            <person name="Geng X."/>
            <person name="Song L."/>
            <person name="Sun F."/>
            <person name="Li C."/>
            <person name="Wang X."/>
            <person name="Chen A."/>
            <person name="Jin Y."/>
            <person name="Yuan Z."/>
            <person name="Yang Y."/>
            <person name="Tan S."/>
            <person name="Peatman E."/>
            <person name="Lu J."/>
            <person name="Qin Z."/>
            <person name="Dunham R."/>
            <person name="Li Z."/>
            <person name="Sonstegard T."/>
            <person name="Feng J."/>
            <person name="Danzmann R.G."/>
            <person name="Schroeder S."/>
            <person name="Scheffler B."/>
            <person name="Duke M.V."/>
            <person name="Ballard L."/>
            <person name="Kucuktas H."/>
            <person name="Kaltenboeck L."/>
            <person name="Liu H."/>
            <person name="Armbruster J."/>
            <person name="Xie Y."/>
            <person name="Kirby M.L."/>
            <person name="Tian Y."/>
            <person name="Flanagan M.E."/>
            <person name="Mu W."/>
            <person name="Waldbieser G.C."/>
        </authorList>
    </citation>
    <scope>NUCLEOTIDE SEQUENCE [LARGE SCALE GENOMIC DNA]</scope>
    <source>
        <strain evidence="3">SDA103</strain>
    </source>
</reference>
<feature type="region of interest" description="Disordered" evidence="2">
    <location>
        <begin position="1"/>
        <end position="21"/>
    </location>
</feature>
<evidence type="ECO:0000313" key="4">
    <source>
        <dbReference type="RefSeq" id="XP_017336673.1"/>
    </source>
</evidence>